<dbReference type="EMBL" id="KQ459256">
    <property type="protein sequence ID" value="KPJ02095.1"/>
    <property type="molecule type" value="Genomic_DNA"/>
</dbReference>
<name>A0A0N1PG53_PAPXU</name>
<keyword evidence="2" id="KW-0812">Transmembrane</keyword>
<evidence type="ECO:0000313" key="4">
    <source>
        <dbReference type="Proteomes" id="UP000053268"/>
    </source>
</evidence>
<organism evidence="3 4">
    <name type="scientific">Papilio xuthus</name>
    <name type="common">Asian swallowtail butterfly</name>
    <dbReference type="NCBI Taxonomy" id="66420"/>
    <lineage>
        <taxon>Eukaryota</taxon>
        <taxon>Metazoa</taxon>
        <taxon>Ecdysozoa</taxon>
        <taxon>Arthropoda</taxon>
        <taxon>Hexapoda</taxon>
        <taxon>Insecta</taxon>
        <taxon>Pterygota</taxon>
        <taxon>Neoptera</taxon>
        <taxon>Endopterygota</taxon>
        <taxon>Lepidoptera</taxon>
        <taxon>Glossata</taxon>
        <taxon>Ditrysia</taxon>
        <taxon>Papilionoidea</taxon>
        <taxon>Papilionidae</taxon>
        <taxon>Papilioninae</taxon>
        <taxon>Papilio</taxon>
    </lineage>
</organism>
<evidence type="ECO:0000313" key="3">
    <source>
        <dbReference type="EMBL" id="KPJ02095.1"/>
    </source>
</evidence>
<feature type="region of interest" description="Disordered" evidence="1">
    <location>
        <begin position="329"/>
        <end position="357"/>
    </location>
</feature>
<dbReference type="AlphaFoldDB" id="A0A0N1PG53"/>
<dbReference type="Proteomes" id="UP000053268">
    <property type="component" value="Unassembled WGS sequence"/>
</dbReference>
<feature type="compositionally biased region" description="Basic and acidic residues" evidence="1">
    <location>
        <begin position="348"/>
        <end position="357"/>
    </location>
</feature>
<feature type="transmembrane region" description="Helical" evidence="2">
    <location>
        <begin position="151"/>
        <end position="173"/>
    </location>
</feature>
<accession>A0A0N1PG53</accession>
<proteinExistence type="predicted"/>
<gene>
    <name evidence="3" type="ORF">RR46_01491</name>
</gene>
<dbReference type="Gene3D" id="1.10.287.70">
    <property type="match status" value="1"/>
</dbReference>
<reference evidence="3 4" key="1">
    <citation type="journal article" date="2015" name="Nat. Commun.">
        <title>Outbred genome sequencing and CRISPR/Cas9 gene editing in butterflies.</title>
        <authorList>
            <person name="Li X."/>
            <person name="Fan D."/>
            <person name="Zhang W."/>
            <person name="Liu G."/>
            <person name="Zhang L."/>
            <person name="Zhao L."/>
            <person name="Fang X."/>
            <person name="Chen L."/>
            <person name="Dong Y."/>
            <person name="Chen Y."/>
            <person name="Ding Y."/>
            <person name="Zhao R."/>
            <person name="Feng M."/>
            <person name="Zhu Y."/>
            <person name="Feng Y."/>
            <person name="Jiang X."/>
            <person name="Zhu D."/>
            <person name="Xiang H."/>
            <person name="Feng X."/>
            <person name="Li S."/>
            <person name="Wang J."/>
            <person name="Zhang G."/>
            <person name="Kronforst M.R."/>
            <person name="Wang W."/>
        </authorList>
    </citation>
    <scope>NUCLEOTIDE SEQUENCE [LARGE SCALE GENOMIC DNA]</scope>
    <source>
        <strain evidence="3">Ya'a_city_454_Px</strain>
        <tissue evidence="3">Whole body</tissue>
    </source>
</reference>
<evidence type="ECO:0000256" key="2">
    <source>
        <dbReference type="SAM" id="Phobius"/>
    </source>
</evidence>
<sequence length="357" mass="40364">MSEIESERNIDGRKQMKEDKQIVLHKVSDAWLRVYPAPKKIDEGLCSIVIRCIFCQLGLTAVLVIWNVIWVFIIHSFEGPQEVKVSLDFEKEQNQLVIDLATELRQITPLSSKWREAIEQRINDARQLTMLAVGNGAKLQPGLFWDLPGTFLFSIYVMTALVWNASSFIVVSLEQCSLNFKKKYCILKSSLDESTVETKKESTSTSNNSNTLEKPICRKFCIILLFCLEHCISMSLALYYTFGVVVFGVLRDRTPLETVMFPLEFTTTGGLENVNSHIRMLYGFYVEGAMCLLACALANIRRFSSNPVSSLLETYRLFHNSDCTECGDDQWEGGDVVSPPVWEGASDDDVKGECGDR</sequence>
<keyword evidence="4" id="KW-1185">Reference proteome</keyword>
<keyword evidence="2" id="KW-0472">Membrane</keyword>
<protein>
    <submittedName>
        <fullName evidence="3">Uncharacterized protein</fullName>
    </submittedName>
</protein>
<feature type="transmembrane region" description="Helical" evidence="2">
    <location>
        <begin position="280"/>
        <end position="300"/>
    </location>
</feature>
<keyword evidence="2" id="KW-1133">Transmembrane helix</keyword>
<feature type="transmembrane region" description="Helical" evidence="2">
    <location>
        <begin position="48"/>
        <end position="73"/>
    </location>
</feature>
<evidence type="ECO:0000256" key="1">
    <source>
        <dbReference type="SAM" id="MobiDB-lite"/>
    </source>
</evidence>
<feature type="transmembrane region" description="Helical" evidence="2">
    <location>
        <begin position="220"/>
        <end position="250"/>
    </location>
</feature>